<dbReference type="EMBL" id="JSCE01000264">
    <property type="protein sequence ID" value="KHM45380.1"/>
    <property type="molecule type" value="Genomic_DNA"/>
</dbReference>
<evidence type="ECO:0000256" key="2">
    <source>
        <dbReference type="SAM" id="Phobius"/>
    </source>
</evidence>
<feature type="compositionally biased region" description="Pro residues" evidence="1">
    <location>
        <begin position="8"/>
        <end position="17"/>
    </location>
</feature>
<name>A0A0B2JAC1_9FIRM</name>
<evidence type="ECO:0000256" key="1">
    <source>
        <dbReference type="SAM" id="MobiDB-lite"/>
    </source>
</evidence>
<organism evidence="3 4">
    <name type="scientific">Anaerovibrio lipolyticus</name>
    <dbReference type="NCBI Taxonomy" id="82374"/>
    <lineage>
        <taxon>Bacteria</taxon>
        <taxon>Bacillati</taxon>
        <taxon>Bacillota</taxon>
        <taxon>Negativicutes</taxon>
        <taxon>Selenomonadales</taxon>
        <taxon>Selenomonadaceae</taxon>
        <taxon>Anaerovibrio</taxon>
    </lineage>
</organism>
<feature type="compositionally biased region" description="Basic and acidic residues" evidence="1">
    <location>
        <begin position="192"/>
        <end position="205"/>
    </location>
</feature>
<feature type="region of interest" description="Disordered" evidence="1">
    <location>
        <begin position="1"/>
        <end position="115"/>
    </location>
</feature>
<dbReference type="STRING" id="82374.NZ47_13955"/>
<keyword evidence="4" id="KW-1185">Reference proteome</keyword>
<comment type="caution">
    <text evidence="3">The sequence shown here is derived from an EMBL/GenBank/DDBJ whole genome shotgun (WGS) entry which is preliminary data.</text>
</comment>
<feature type="compositionally biased region" description="Basic and acidic residues" evidence="1">
    <location>
        <begin position="165"/>
        <end position="177"/>
    </location>
</feature>
<gene>
    <name evidence="3" type="ORF">NZ47_13955</name>
</gene>
<evidence type="ECO:0000313" key="4">
    <source>
        <dbReference type="Proteomes" id="UP000030993"/>
    </source>
</evidence>
<feature type="compositionally biased region" description="Basic and acidic residues" evidence="1">
    <location>
        <begin position="75"/>
        <end position="88"/>
    </location>
</feature>
<accession>A0A0B2JAC1</accession>
<sequence length="205" mass="22374">MAIKAPTAPTPPTPPVSPKSQDNGDVGHNNDSNAGVETTGKDFGIHINISSPEDKTGKNQNQNQQQNTNNSGDGKVQKEVTTKERDQLPEPQAVLTGDMPSDKILQTETKDPGNDALHINNDSSFGGISIWPFVLVFVTAFIGFTMLNYLKKKEHEPVTPTNIKEANKEKDKAESSKRGSQGENIGKSSVNKNDDDTHKHFEIRI</sequence>
<feature type="region of interest" description="Disordered" evidence="1">
    <location>
        <begin position="156"/>
        <end position="205"/>
    </location>
</feature>
<protein>
    <submittedName>
        <fullName evidence="3">Uncharacterized protein</fullName>
    </submittedName>
</protein>
<dbReference type="AlphaFoldDB" id="A0A0B2JAC1"/>
<feature type="compositionally biased region" description="Polar residues" evidence="1">
    <location>
        <begin position="18"/>
        <end position="36"/>
    </location>
</feature>
<evidence type="ECO:0000313" key="3">
    <source>
        <dbReference type="EMBL" id="KHM45380.1"/>
    </source>
</evidence>
<feature type="compositionally biased region" description="Low complexity" evidence="1">
    <location>
        <begin position="59"/>
        <end position="70"/>
    </location>
</feature>
<keyword evidence="2" id="KW-0472">Membrane</keyword>
<reference evidence="3 4" key="1">
    <citation type="journal article" date="2013" name="PLoS ONE">
        <title>Identification and characterization of three novel lipases belonging to families II and V from Anaerovibrio lipolyticus 5ST.</title>
        <authorList>
            <person name="Prive F."/>
            <person name="Kaderbhai N.N."/>
            <person name="Girdwood S."/>
            <person name="Worgan H.J."/>
            <person name="Pinloche E."/>
            <person name="Scollan N.D."/>
            <person name="Huws S.A."/>
            <person name="Newbold C.J."/>
        </authorList>
    </citation>
    <scope>NUCLEOTIDE SEQUENCE [LARGE SCALE GENOMIC DNA]</scope>
    <source>
        <strain evidence="3 4">5S</strain>
    </source>
</reference>
<feature type="transmembrane region" description="Helical" evidence="2">
    <location>
        <begin position="130"/>
        <end position="150"/>
    </location>
</feature>
<keyword evidence="2" id="KW-1133">Transmembrane helix</keyword>
<keyword evidence="2" id="KW-0812">Transmembrane</keyword>
<dbReference type="RefSeq" id="WP_039212366.1">
    <property type="nucleotide sequence ID" value="NZ_JSCE01000264.1"/>
</dbReference>
<dbReference type="Proteomes" id="UP000030993">
    <property type="component" value="Unassembled WGS sequence"/>
</dbReference>
<feature type="compositionally biased region" description="Polar residues" evidence="1">
    <location>
        <begin position="178"/>
        <end position="191"/>
    </location>
</feature>
<proteinExistence type="predicted"/>